<reference evidence="1" key="1">
    <citation type="submission" date="2022-07" db="EMBL/GenBank/DDBJ databases">
        <title>Phylogenomic reconstructions and comparative analyses of Kickxellomycotina fungi.</title>
        <authorList>
            <person name="Reynolds N.K."/>
            <person name="Stajich J.E."/>
            <person name="Barry K."/>
            <person name="Grigoriev I.V."/>
            <person name="Crous P."/>
            <person name="Smith M.E."/>
        </authorList>
    </citation>
    <scope>NUCLEOTIDE SEQUENCE</scope>
    <source>
        <strain evidence="1">CBS 190363</strain>
    </source>
</reference>
<dbReference type="EMBL" id="JANBVB010000017">
    <property type="protein sequence ID" value="KAJ2899811.1"/>
    <property type="molecule type" value="Genomic_DNA"/>
</dbReference>
<sequence>MVTFREALTDADREWIAKQKVFFVSTAPLDKGGNVNSSPKGYNSMAILSGTRVLYLDGRGSGCETISHLRENKRITIMFCAFEGPPRIVRLFGIGTVHEPGSSEFDSLFEEHYSAEWSDPGRFKFVRSIIDIKLHLVSQSCGYAVPVMEFKTERSTLVDYMKNKSTDALVTMCVRDNTLSIDGVPSFLNGTDPGSATRWRSLADSIVPWVGGAALGAAAALVVAKHALK</sequence>
<dbReference type="Proteomes" id="UP001139981">
    <property type="component" value="Unassembled WGS sequence"/>
</dbReference>
<accession>A0ACC1M8C8</accession>
<protein>
    <submittedName>
        <fullName evidence="1">Uncharacterized protein</fullName>
    </submittedName>
</protein>
<keyword evidence="2" id="KW-1185">Reference proteome</keyword>
<evidence type="ECO:0000313" key="1">
    <source>
        <dbReference type="EMBL" id="KAJ2899811.1"/>
    </source>
</evidence>
<proteinExistence type="predicted"/>
<comment type="caution">
    <text evidence="1">The sequence shown here is derived from an EMBL/GenBank/DDBJ whole genome shotgun (WGS) entry which is preliminary data.</text>
</comment>
<evidence type="ECO:0000313" key="2">
    <source>
        <dbReference type="Proteomes" id="UP001139981"/>
    </source>
</evidence>
<gene>
    <name evidence="1" type="ORF">IWW38_000841</name>
</gene>
<organism evidence="1 2">
    <name type="scientific">Coemansia aciculifera</name>
    <dbReference type="NCBI Taxonomy" id="417176"/>
    <lineage>
        <taxon>Eukaryota</taxon>
        <taxon>Fungi</taxon>
        <taxon>Fungi incertae sedis</taxon>
        <taxon>Zoopagomycota</taxon>
        <taxon>Kickxellomycotina</taxon>
        <taxon>Kickxellomycetes</taxon>
        <taxon>Kickxellales</taxon>
        <taxon>Kickxellaceae</taxon>
        <taxon>Coemansia</taxon>
    </lineage>
</organism>
<name>A0ACC1M8C8_9FUNG</name>